<organism evidence="1 2">
    <name type="scientific">Pristionchus mayeri</name>
    <dbReference type="NCBI Taxonomy" id="1317129"/>
    <lineage>
        <taxon>Eukaryota</taxon>
        <taxon>Metazoa</taxon>
        <taxon>Ecdysozoa</taxon>
        <taxon>Nematoda</taxon>
        <taxon>Chromadorea</taxon>
        <taxon>Rhabditida</taxon>
        <taxon>Rhabditina</taxon>
        <taxon>Diplogasteromorpha</taxon>
        <taxon>Diplogasteroidea</taxon>
        <taxon>Neodiplogasteridae</taxon>
        <taxon>Pristionchus</taxon>
    </lineage>
</organism>
<dbReference type="Proteomes" id="UP001328107">
    <property type="component" value="Unassembled WGS sequence"/>
</dbReference>
<feature type="non-terminal residue" evidence="1">
    <location>
        <position position="1"/>
    </location>
</feature>
<protein>
    <submittedName>
        <fullName evidence="1">Uncharacterized protein</fullName>
    </submittedName>
</protein>
<evidence type="ECO:0000313" key="2">
    <source>
        <dbReference type="Proteomes" id="UP001328107"/>
    </source>
</evidence>
<comment type="caution">
    <text evidence="1">The sequence shown here is derived from an EMBL/GenBank/DDBJ whole genome shotgun (WGS) entry which is preliminary data.</text>
</comment>
<accession>A0AAN5CZU6</accession>
<name>A0AAN5CZU6_9BILA</name>
<keyword evidence="2" id="KW-1185">Reference proteome</keyword>
<gene>
    <name evidence="1" type="ORF">PMAYCL1PPCAC_24411</name>
</gene>
<reference evidence="2" key="1">
    <citation type="submission" date="2022-10" db="EMBL/GenBank/DDBJ databases">
        <title>Genome assembly of Pristionchus species.</title>
        <authorList>
            <person name="Yoshida K."/>
            <person name="Sommer R.J."/>
        </authorList>
    </citation>
    <scope>NUCLEOTIDE SEQUENCE [LARGE SCALE GENOMIC DNA]</scope>
    <source>
        <strain evidence="2">RS5460</strain>
    </source>
</reference>
<proteinExistence type="predicted"/>
<sequence>LGATRQDFVSVDIEFSSSSSYLSLLNSMDVIWPSVPLEYCHCQAAHLSTCLRPRNDRIDRSVWPTARLTLVEWNPSKKGYEYNNLVTDVVAMENLYVFHFQDQKRQALCIFRRGCLSPPVPIIYPFIGTKLHLSSNVNSYVKLEISNKSDLPEFMNTMLYTWGEMI</sequence>
<dbReference type="EMBL" id="BTRK01000005">
    <property type="protein sequence ID" value="GMR54216.1"/>
    <property type="molecule type" value="Genomic_DNA"/>
</dbReference>
<dbReference type="AlphaFoldDB" id="A0AAN5CZU6"/>
<feature type="non-terminal residue" evidence="1">
    <location>
        <position position="166"/>
    </location>
</feature>
<evidence type="ECO:0000313" key="1">
    <source>
        <dbReference type="EMBL" id="GMR54216.1"/>
    </source>
</evidence>